<dbReference type="GO" id="GO:0005778">
    <property type="term" value="C:peroxisomal membrane"/>
    <property type="evidence" value="ECO:0007669"/>
    <property type="project" value="UniProtKB-SubCell"/>
</dbReference>
<dbReference type="AlphaFoldDB" id="A0A7J7K4M1"/>
<evidence type="ECO:0000313" key="4">
    <source>
        <dbReference type="EMBL" id="KAF6032921.1"/>
    </source>
</evidence>
<proteinExistence type="predicted"/>
<dbReference type="OrthoDB" id="411017at2759"/>
<accession>A0A7J7K4M1</accession>
<name>A0A7J7K4M1_BUGNE</name>
<protein>
    <recommendedName>
        <fullName evidence="6">Four helix bundle protein</fullName>
    </recommendedName>
</protein>
<comment type="subcellular location">
    <subcellularLocation>
        <location evidence="3">Peroxisome membrane</location>
    </subcellularLocation>
</comment>
<keyword evidence="5" id="KW-1185">Reference proteome</keyword>
<dbReference type="Pfam" id="PF05648">
    <property type="entry name" value="PEX11"/>
    <property type="match status" value="1"/>
</dbReference>
<sequence>MSNFPKKLIAFGNKTGARDKFCRLLQYSFRALADLLDKLGSDEYASFVKRFKKLDSSISTARKCKVNL</sequence>
<reference evidence="4" key="1">
    <citation type="submission" date="2020-06" db="EMBL/GenBank/DDBJ databases">
        <title>Draft genome of Bugula neritina, a colonial animal packing powerful symbionts and potential medicines.</title>
        <authorList>
            <person name="Rayko M."/>
        </authorList>
    </citation>
    <scope>NUCLEOTIDE SEQUENCE [LARGE SCALE GENOMIC DNA]</scope>
    <source>
        <strain evidence="4">Kwan_BN1</strain>
    </source>
</reference>
<comment type="caution">
    <text evidence="4">The sequence shown here is derived from an EMBL/GenBank/DDBJ whole genome shotgun (WGS) entry which is preliminary data.</text>
</comment>
<keyword evidence="1" id="KW-0472">Membrane</keyword>
<dbReference type="EMBL" id="VXIV02001466">
    <property type="protein sequence ID" value="KAF6032921.1"/>
    <property type="molecule type" value="Genomic_DNA"/>
</dbReference>
<organism evidence="4 5">
    <name type="scientific">Bugula neritina</name>
    <name type="common">Brown bryozoan</name>
    <name type="synonym">Sertularia neritina</name>
    <dbReference type="NCBI Taxonomy" id="10212"/>
    <lineage>
        <taxon>Eukaryota</taxon>
        <taxon>Metazoa</taxon>
        <taxon>Spiralia</taxon>
        <taxon>Lophotrochozoa</taxon>
        <taxon>Bryozoa</taxon>
        <taxon>Gymnolaemata</taxon>
        <taxon>Cheilostomatida</taxon>
        <taxon>Flustrina</taxon>
        <taxon>Buguloidea</taxon>
        <taxon>Bugulidae</taxon>
        <taxon>Bugula</taxon>
    </lineage>
</organism>
<evidence type="ECO:0000256" key="1">
    <source>
        <dbReference type="ARBA" id="ARBA00023136"/>
    </source>
</evidence>
<dbReference type="Proteomes" id="UP000593567">
    <property type="component" value="Unassembled WGS sequence"/>
</dbReference>
<gene>
    <name evidence="4" type="ORF">EB796_008772</name>
</gene>
<evidence type="ECO:0008006" key="6">
    <source>
        <dbReference type="Google" id="ProtNLM"/>
    </source>
</evidence>
<keyword evidence="2" id="KW-0576">Peroxisome</keyword>
<dbReference type="GO" id="GO:0016559">
    <property type="term" value="P:peroxisome fission"/>
    <property type="evidence" value="ECO:0007669"/>
    <property type="project" value="InterPro"/>
</dbReference>
<evidence type="ECO:0000256" key="2">
    <source>
        <dbReference type="ARBA" id="ARBA00023140"/>
    </source>
</evidence>
<evidence type="ECO:0000256" key="3">
    <source>
        <dbReference type="ARBA" id="ARBA00046271"/>
    </source>
</evidence>
<evidence type="ECO:0000313" key="5">
    <source>
        <dbReference type="Proteomes" id="UP000593567"/>
    </source>
</evidence>
<dbReference type="InterPro" id="IPR008733">
    <property type="entry name" value="PEX11"/>
</dbReference>